<dbReference type="PANTHER" id="PTHR34211">
    <property type="entry name" value="CALCINEURIN-LIKE METALLO-PHOSPHOESTERASE SUPERFAMILY PROTEIN"/>
    <property type="match status" value="1"/>
</dbReference>
<dbReference type="OrthoDB" id="500534at2"/>
<name>A0A1H3K6G5_9PSEU</name>
<dbReference type="PANTHER" id="PTHR34211:SF3">
    <property type="entry name" value="CALCINEURIN-LIKE METALLO-PHOSPHOESTERASE SUPERFAMILY PROTEIN"/>
    <property type="match status" value="1"/>
</dbReference>
<dbReference type="Proteomes" id="UP000199515">
    <property type="component" value="Unassembled WGS sequence"/>
</dbReference>
<dbReference type="SUPFAM" id="SSF56300">
    <property type="entry name" value="Metallo-dependent phosphatases"/>
    <property type="match status" value="1"/>
</dbReference>
<reference evidence="2 3" key="1">
    <citation type="submission" date="2016-10" db="EMBL/GenBank/DDBJ databases">
        <authorList>
            <person name="de Groot N.N."/>
        </authorList>
    </citation>
    <scope>NUCLEOTIDE SEQUENCE [LARGE SCALE GENOMIC DNA]</scope>
    <source>
        <strain evidence="2 3">CPCC 202699</strain>
    </source>
</reference>
<evidence type="ECO:0000259" key="1">
    <source>
        <dbReference type="Pfam" id="PF00149"/>
    </source>
</evidence>
<accession>A0A1H3K6G5</accession>
<dbReference type="Gene3D" id="3.60.21.10">
    <property type="match status" value="1"/>
</dbReference>
<keyword evidence="3" id="KW-1185">Reference proteome</keyword>
<gene>
    <name evidence="2" type="ORF">SAMN05421504_105673</name>
</gene>
<organism evidence="2 3">
    <name type="scientific">Amycolatopsis xylanica</name>
    <dbReference type="NCBI Taxonomy" id="589385"/>
    <lineage>
        <taxon>Bacteria</taxon>
        <taxon>Bacillati</taxon>
        <taxon>Actinomycetota</taxon>
        <taxon>Actinomycetes</taxon>
        <taxon>Pseudonocardiales</taxon>
        <taxon>Pseudonocardiaceae</taxon>
        <taxon>Amycolatopsis</taxon>
    </lineage>
</organism>
<dbReference type="EMBL" id="FNON01000005">
    <property type="protein sequence ID" value="SDY47766.1"/>
    <property type="molecule type" value="Genomic_DNA"/>
</dbReference>
<proteinExistence type="predicted"/>
<evidence type="ECO:0000313" key="3">
    <source>
        <dbReference type="Proteomes" id="UP000199515"/>
    </source>
</evidence>
<evidence type="ECO:0000313" key="2">
    <source>
        <dbReference type="EMBL" id="SDY47766.1"/>
    </source>
</evidence>
<sequence>MNSSRDSDEGAGWYSTAPGKWKLDVPPGARPNSWLRPKTLWQSRNDIIAKWIDPVDAARKRWVELAKPTGGDFVVDRGTDAEYSMLVVGDTGEGDDSQYAVVPALRAQTGVDFAVICSDVIYPTGDLGDYHYKFFHPYRELDWPFYAIPGNHDWYDGLRGFMRIFCGLEDDGQRLDFGSGPRAWFARKLWRRNGKVTAEQLDEAKRLRSKPSQTSRQPAPYFAIDKGPVRFVCIDTGIGGLVDDEQRAWLERVSLENDRPKILLTGKPIYVNGRYRPGGVDDIVRNPKANYVLAIGGDTHNYQRYPVRVGDRVIQYVVSGGGGAYLHATHWIPEVDVAGVTEEQFKCYPLRRDSLARFSQIIDSKLLFGLGLAVVKPGQAAAYFERHRGINAQSNRKSDAKLRRSQRLKAQALGRIRFGHLFHRYGSELFDFNDPPMFKHFLRLDIRADGLTMTCVGVTGSADTEGTPSVEDKIEVPYVAWRG</sequence>
<dbReference type="InterPro" id="IPR004843">
    <property type="entry name" value="Calcineurin-like_PHP"/>
</dbReference>
<dbReference type="Pfam" id="PF00149">
    <property type="entry name" value="Metallophos"/>
    <property type="match status" value="1"/>
</dbReference>
<dbReference type="STRING" id="589385.SAMN05421504_105673"/>
<protein>
    <submittedName>
        <fullName evidence="2">Calcineurin-like phosphoesterase</fullName>
    </submittedName>
</protein>
<dbReference type="GO" id="GO:0016787">
    <property type="term" value="F:hydrolase activity"/>
    <property type="evidence" value="ECO:0007669"/>
    <property type="project" value="InterPro"/>
</dbReference>
<dbReference type="RefSeq" id="WP_091293038.1">
    <property type="nucleotide sequence ID" value="NZ_FNON01000005.1"/>
</dbReference>
<feature type="domain" description="Calcineurin-like phosphoesterase" evidence="1">
    <location>
        <begin position="86"/>
        <end position="302"/>
    </location>
</feature>
<dbReference type="AlphaFoldDB" id="A0A1H3K6G5"/>
<dbReference type="InterPro" id="IPR029052">
    <property type="entry name" value="Metallo-depent_PP-like"/>
</dbReference>